<dbReference type="AlphaFoldDB" id="A0A9D4V3X5"/>
<name>A0A9D4V3X5_ADICA</name>
<organism evidence="2 3">
    <name type="scientific">Adiantum capillus-veneris</name>
    <name type="common">Maidenhair fern</name>
    <dbReference type="NCBI Taxonomy" id="13818"/>
    <lineage>
        <taxon>Eukaryota</taxon>
        <taxon>Viridiplantae</taxon>
        <taxon>Streptophyta</taxon>
        <taxon>Embryophyta</taxon>
        <taxon>Tracheophyta</taxon>
        <taxon>Polypodiopsida</taxon>
        <taxon>Polypodiidae</taxon>
        <taxon>Polypodiales</taxon>
        <taxon>Pteridineae</taxon>
        <taxon>Pteridaceae</taxon>
        <taxon>Vittarioideae</taxon>
        <taxon>Adiantum</taxon>
    </lineage>
</organism>
<gene>
    <name evidence="2" type="ORF">GOP47_0004785</name>
</gene>
<evidence type="ECO:0000313" key="2">
    <source>
        <dbReference type="EMBL" id="KAI5079306.1"/>
    </source>
</evidence>
<proteinExistence type="predicted"/>
<dbReference type="Proteomes" id="UP000886520">
    <property type="component" value="Chromosome 5"/>
</dbReference>
<keyword evidence="3" id="KW-1185">Reference proteome</keyword>
<sequence length="111" mass="12957">MLLKDGKAKQVHEVERWNKVEVQLAEEDKWAESEEGDDETEEDNLTKDKERMSQSMNLLIASKKSESCCIIEVAVLDYGSSNCSNHESVEYKREEDQREEEVMRLVEMLED</sequence>
<evidence type="ECO:0000256" key="1">
    <source>
        <dbReference type="SAM" id="MobiDB-lite"/>
    </source>
</evidence>
<feature type="compositionally biased region" description="Acidic residues" evidence="1">
    <location>
        <begin position="33"/>
        <end position="43"/>
    </location>
</feature>
<feature type="region of interest" description="Disordered" evidence="1">
    <location>
        <begin position="25"/>
        <end position="50"/>
    </location>
</feature>
<comment type="caution">
    <text evidence="2">The sequence shown here is derived from an EMBL/GenBank/DDBJ whole genome shotgun (WGS) entry which is preliminary data.</text>
</comment>
<accession>A0A9D4V3X5</accession>
<protein>
    <submittedName>
        <fullName evidence="2">Uncharacterized protein</fullName>
    </submittedName>
</protein>
<dbReference type="EMBL" id="JABFUD020000005">
    <property type="protein sequence ID" value="KAI5079306.1"/>
    <property type="molecule type" value="Genomic_DNA"/>
</dbReference>
<reference evidence="2 3" key="1">
    <citation type="submission" date="2021-01" db="EMBL/GenBank/DDBJ databases">
        <title>Adiantum capillus-veneris genome.</title>
        <authorList>
            <person name="Fang Y."/>
            <person name="Liao Q."/>
        </authorList>
    </citation>
    <scope>NUCLEOTIDE SEQUENCE [LARGE SCALE GENOMIC DNA]</scope>
    <source>
        <strain evidence="2">H3</strain>
        <tissue evidence="2">Leaf</tissue>
    </source>
</reference>
<evidence type="ECO:0000313" key="3">
    <source>
        <dbReference type="Proteomes" id="UP000886520"/>
    </source>
</evidence>